<dbReference type="RefSeq" id="XP_033528832.1">
    <property type="nucleotide sequence ID" value="XM_033669917.1"/>
</dbReference>
<evidence type="ECO:0008006" key="4">
    <source>
        <dbReference type="Google" id="ProtNLM"/>
    </source>
</evidence>
<sequence>MTIALMNAALESFQRYEFRFWYAIIRTCSNESIISDMNFPAVSLPSYPNLELFGHQIAHQKQLLASPTPDIDTVATQSAPPLSPIHKPSPSSQQLPRYQEKSSPPSDAAPDPIIGHVLASKKFSCSSPECAGSTFNRQADFRRHYNEKHVSLKIEHFCPFAGCQRSAKPSGGKSKRRSFGGRKDKMKEHIRNQHKKVGRKRKMTMPDEDEEDEEEDDDDDESLSDDQVQRKTRRRRH</sequence>
<protein>
    <recommendedName>
        <fullName evidence="4">C2H2-type domain-containing protein</fullName>
    </recommendedName>
</protein>
<feature type="compositionally biased region" description="Basic and acidic residues" evidence="1">
    <location>
        <begin position="181"/>
        <end position="191"/>
    </location>
</feature>
<feature type="compositionally biased region" description="Basic residues" evidence="1">
    <location>
        <begin position="192"/>
        <end position="203"/>
    </location>
</feature>
<organism evidence="2 3">
    <name type="scientific">Dothidotthia symphoricarpi CBS 119687</name>
    <dbReference type="NCBI Taxonomy" id="1392245"/>
    <lineage>
        <taxon>Eukaryota</taxon>
        <taxon>Fungi</taxon>
        <taxon>Dikarya</taxon>
        <taxon>Ascomycota</taxon>
        <taxon>Pezizomycotina</taxon>
        <taxon>Dothideomycetes</taxon>
        <taxon>Pleosporomycetidae</taxon>
        <taxon>Pleosporales</taxon>
        <taxon>Dothidotthiaceae</taxon>
        <taxon>Dothidotthia</taxon>
    </lineage>
</organism>
<feature type="region of interest" description="Disordered" evidence="1">
    <location>
        <begin position="71"/>
        <end position="113"/>
    </location>
</feature>
<dbReference type="AlphaFoldDB" id="A0A6A6AU08"/>
<name>A0A6A6AU08_9PLEO</name>
<feature type="region of interest" description="Disordered" evidence="1">
    <location>
        <begin position="162"/>
        <end position="237"/>
    </location>
</feature>
<proteinExistence type="predicted"/>
<evidence type="ECO:0000313" key="2">
    <source>
        <dbReference type="EMBL" id="KAF2134445.1"/>
    </source>
</evidence>
<reference evidence="2" key="1">
    <citation type="journal article" date="2020" name="Stud. Mycol.">
        <title>101 Dothideomycetes genomes: a test case for predicting lifestyles and emergence of pathogens.</title>
        <authorList>
            <person name="Haridas S."/>
            <person name="Albert R."/>
            <person name="Binder M."/>
            <person name="Bloem J."/>
            <person name="Labutti K."/>
            <person name="Salamov A."/>
            <person name="Andreopoulos B."/>
            <person name="Baker S."/>
            <person name="Barry K."/>
            <person name="Bills G."/>
            <person name="Bluhm B."/>
            <person name="Cannon C."/>
            <person name="Castanera R."/>
            <person name="Culley D."/>
            <person name="Daum C."/>
            <person name="Ezra D."/>
            <person name="Gonzalez J."/>
            <person name="Henrissat B."/>
            <person name="Kuo A."/>
            <person name="Liang C."/>
            <person name="Lipzen A."/>
            <person name="Lutzoni F."/>
            <person name="Magnuson J."/>
            <person name="Mondo S."/>
            <person name="Nolan M."/>
            <person name="Ohm R."/>
            <person name="Pangilinan J."/>
            <person name="Park H.-J."/>
            <person name="Ramirez L."/>
            <person name="Alfaro M."/>
            <person name="Sun H."/>
            <person name="Tritt A."/>
            <person name="Yoshinaga Y."/>
            <person name="Zwiers L.-H."/>
            <person name="Turgeon B."/>
            <person name="Goodwin S."/>
            <person name="Spatafora J."/>
            <person name="Crous P."/>
            <person name="Grigoriev I."/>
        </authorList>
    </citation>
    <scope>NUCLEOTIDE SEQUENCE</scope>
    <source>
        <strain evidence="2">CBS 119687</strain>
    </source>
</reference>
<feature type="compositionally biased region" description="Low complexity" evidence="1">
    <location>
        <begin position="102"/>
        <end position="112"/>
    </location>
</feature>
<keyword evidence="3" id="KW-1185">Reference proteome</keyword>
<evidence type="ECO:0000256" key="1">
    <source>
        <dbReference type="SAM" id="MobiDB-lite"/>
    </source>
</evidence>
<feature type="compositionally biased region" description="Acidic residues" evidence="1">
    <location>
        <begin position="206"/>
        <end position="224"/>
    </location>
</feature>
<dbReference type="GeneID" id="54410349"/>
<dbReference type="EMBL" id="ML977497">
    <property type="protein sequence ID" value="KAF2134445.1"/>
    <property type="molecule type" value="Genomic_DNA"/>
</dbReference>
<dbReference type="OrthoDB" id="2687452at2759"/>
<accession>A0A6A6AU08</accession>
<dbReference type="Proteomes" id="UP000799771">
    <property type="component" value="Unassembled WGS sequence"/>
</dbReference>
<evidence type="ECO:0000313" key="3">
    <source>
        <dbReference type="Proteomes" id="UP000799771"/>
    </source>
</evidence>
<gene>
    <name evidence="2" type="ORF">P153DRAFT_380262</name>
</gene>